<sequence>MSFLKPTLTTTARLGATFLSPDVSSIQMNAFEHGPSTGPLLEAADSDNLLINCIESRSQKKSSRAEQPVNRLESQIYAIYRQEVANCDAGGRSTQHIGNDWLRNVATRMLVCKGESTGSVTDSWIRGFKRRYNVKYYKGRKHAQNQSSYVTKDQEGSEDDVQVDVTNDGEPNEPTAREAISSSQNLEKSKKSRKKRKSEETGPATKARRWEKLEYPLVEKHLFQRISARQARQERLSNPWIQDEARTIARSLYSIEEAEKADFNDRWLSQFRKRYQVELKPPNCAEQTRLCPDPFQNDSSILESSNAQIKNEDGAMPDLEQLCFLLKSSQTLFPRLTYPSMPTETFNQYLWLNQAINFASLLGVQPFSQP</sequence>
<dbReference type="Gene3D" id="1.10.10.60">
    <property type="entry name" value="Homeodomain-like"/>
    <property type="match status" value="1"/>
</dbReference>
<proteinExistence type="predicted"/>
<dbReference type="Proteomes" id="UP000835052">
    <property type="component" value="Unassembled WGS sequence"/>
</dbReference>
<dbReference type="GO" id="GO:0003677">
    <property type="term" value="F:DNA binding"/>
    <property type="evidence" value="ECO:0007669"/>
    <property type="project" value="UniProtKB-KW"/>
</dbReference>
<evidence type="ECO:0000256" key="2">
    <source>
        <dbReference type="ARBA" id="ARBA00023125"/>
    </source>
</evidence>
<dbReference type="EMBL" id="CAJGYM010000001">
    <property type="protein sequence ID" value="CAD6184360.1"/>
    <property type="molecule type" value="Genomic_DNA"/>
</dbReference>
<dbReference type="InterPro" id="IPR009057">
    <property type="entry name" value="Homeodomain-like_sf"/>
</dbReference>
<evidence type="ECO:0000256" key="3">
    <source>
        <dbReference type="SAM" id="MobiDB-lite"/>
    </source>
</evidence>
<dbReference type="OrthoDB" id="5794751at2759"/>
<name>A0A8S1GRJ7_9PELO</name>
<dbReference type="AlphaFoldDB" id="A0A8S1GRJ7"/>
<keyword evidence="6" id="KW-1185">Reference proteome</keyword>
<dbReference type="SMART" id="SM00674">
    <property type="entry name" value="CENPB"/>
    <property type="match status" value="1"/>
</dbReference>
<organism evidence="5 6">
    <name type="scientific">Caenorhabditis auriculariae</name>
    <dbReference type="NCBI Taxonomy" id="2777116"/>
    <lineage>
        <taxon>Eukaryota</taxon>
        <taxon>Metazoa</taxon>
        <taxon>Ecdysozoa</taxon>
        <taxon>Nematoda</taxon>
        <taxon>Chromadorea</taxon>
        <taxon>Rhabditida</taxon>
        <taxon>Rhabditina</taxon>
        <taxon>Rhabditomorpha</taxon>
        <taxon>Rhabditoidea</taxon>
        <taxon>Rhabditidae</taxon>
        <taxon>Peloderinae</taxon>
        <taxon>Caenorhabditis</taxon>
    </lineage>
</organism>
<reference evidence="5" key="1">
    <citation type="submission" date="2020-10" db="EMBL/GenBank/DDBJ databases">
        <authorList>
            <person name="Kikuchi T."/>
        </authorList>
    </citation>
    <scope>NUCLEOTIDE SEQUENCE</scope>
    <source>
        <strain evidence="5">NKZ352</strain>
    </source>
</reference>
<protein>
    <recommendedName>
        <fullName evidence="4">HTH CENPB-type domain-containing protein</fullName>
    </recommendedName>
</protein>
<comment type="caution">
    <text evidence="5">The sequence shown here is derived from an EMBL/GenBank/DDBJ whole genome shotgun (WGS) entry which is preliminary data.</text>
</comment>
<dbReference type="SUPFAM" id="SSF46689">
    <property type="entry name" value="Homeodomain-like"/>
    <property type="match status" value="1"/>
</dbReference>
<feature type="domain" description="HTH CENPB-type" evidence="4">
    <location>
        <begin position="206"/>
        <end position="281"/>
    </location>
</feature>
<evidence type="ECO:0000313" key="6">
    <source>
        <dbReference type="Proteomes" id="UP000835052"/>
    </source>
</evidence>
<gene>
    <name evidence="5" type="ORF">CAUJ_LOCUS279</name>
</gene>
<dbReference type="GO" id="GO:0005634">
    <property type="term" value="C:nucleus"/>
    <property type="evidence" value="ECO:0007669"/>
    <property type="project" value="UniProtKB-SubCell"/>
</dbReference>
<dbReference type="PROSITE" id="PS51253">
    <property type="entry name" value="HTH_CENPB"/>
    <property type="match status" value="1"/>
</dbReference>
<evidence type="ECO:0000313" key="5">
    <source>
        <dbReference type="EMBL" id="CAD6184360.1"/>
    </source>
</evidence>
<evidence type="ECO:0000259" key="4">
    <source>
        <dbReference type="PROSITE" id="PS51253"/>
    </source>
</evidence>
<evidence type="ECO:0000256" key="1">
    <source>
        <dbReference type="ARBA" id="ARBA00004123"/>
    </source>
</evidence>
<comment type="subcellular location">
    <subcellularLocation>
        <location evidence="1">Nucleus</location>
    </subcellularLocation>
</comment>
<dbReference type="Pfam" id="PF03221">
    <property type="entry name" value="HTH_Tnp_Tc5"/>
    <property type="match status" value="1"/>
</dbReference>
<feature type="region of interest" description="Disordered" evidence="3">
    <location>
        <begin position="143"/>
        <end position="207"/>
    </location>
</feature>
<keyword evidence="2" id="KW-0238">DNA-binding</keyword>
<dbReference type="InterPro" id="IPR006600">
    <property type="entry name" value="HTH_CenpB_DNA-bd_dom"/>
</dbReference>
<accession>A0A8S1GRJ7</accession>